<evidence type="ECO:0000256" key="1">
    <source>
        <dbReference type="ARBA" id="ARBA00010062"/>
    </source>
</evidence>
<sequence length="390" mass="41535" precursor="true">MKSAMRNSILAAALLAGVSSAALAEPGVTDDKIRIGTFGPLTGPVSIYGYPIINGAVAVYNEINAKGGIHGRKIEMVYEDDACDAAKTRAAVKKLVHSSDVFAIHGGTCSSAVNAARDEIIASEVPYMVMAMVLDSITSPVAKNMFTTTQTGTLDGVTMVNFVKSIPDVKKVVIVKNTDDWADSHLSTIYPGLKEAGIEVAADIVLERNASDATTQALHSLEANADAVILVTYPNETAVFLREAKKYGLKGPFVGASSQMDMLAVADRAGGIDAISELYVSSYLLEPVDGEKMKEFSELYAKHFPNDKLQTLSFYGMSGAYAFVDALERAGPDLTREGFINALESTSDGFAGPAYCKISFSPENHQGCTEGHIWAVRDGKVVAIGETWPQ</sequence>
<dbReference type="CDD" id="cd06343">
    <property type="entry name" value="PBP1_ABC_ligand_binding-like"/>
    <property type="match status" value="1"/>
</dbReference>
<organism evidence="7">
    <name type="scientific">Chelativorans sp. (strain BNC1)</name>
    <dbReference type="NCBI Taxonomy" id="266779"/>
    <lineage>
        <taxon>Bacteria</taxon>
        <taxon>Pseudomonadati</taxon>
        <taxon>Pseudomonadota</taxon>
        <taxon>Alphaproteobacteria</taxon>
        <taxon>Hyphomicrobiales</taxon>
        <taxon>Phyllobacteriaceae</taxon>
        <taxon>Chelativorans</taxon>
    </lineage>
</organism>
<feature type="chain" id="PRO_5004180235" evidence="5">
    <location>
        <begin position="25"/>
        <end position="390"/>
    </location>
</feature>
<dbReference type="InterPro" id="IPR000709">
    <property type="entry name" value="Leu_Ile_Val-bd"/>
</dbReference>
<dbReference type="HOGENOM" id="CLU_027128_7_0_5"/>
<dbReference type="PRINTS" id="PR00337">
    <property type="entry name" value="LEUILEVALBP"/>
</dbReference>
<keyword evidence="4" id="KW-0029">Amino-acid transport</keyword>
<dbReference type="Pfam" id="PF13458">
    <property type="entry name" value="Peripla_BP_6"/>
    <property type="match status" value="1"/>
</dbReference>
<evidence type="ECO:0000313" key="7">
    <source>
        <dbReference type="EMBL" id="ABG61883.1"/>
    </source>
</evidence>
<accession>Q11L42</accession>
<evidence type="ECO:0000256" key="2">
    <source>
        <dbReference type="ARBA" id="ARBA00022448"/>
    </source>
</evidence>
<dbReference type="eggNOG" id="COG0683">
    <property type="taxonomic scope" value="Bacteria"/>
</dbReference>
<name>Q11L42_CHESB</name>
<comment type="similarity">
    <text evidence="1">Belongs to the leucine-binding protein family.</text>
</comment>
<dbReference type="SUPFAM" id="SSF53822">
    <property type="entry name" value="Periplasmic binding protein-like I"/>
    <property type="match status" value="1"/>
</dbReference>
<evidence type="ECO:0000256" key="4">
    <source>
        <dbReference type="ARBA" id="ARBA00022970"/>
    </source>
</evidence>
<dbReference type="PANTHER" id="PTHR47235:SF1">
    <property type="entry name" value="BLR6548 PROTEIN"/>
    <property type="match status" value="1"/>
</dbReference>
<dbReference type="EMBL" id="CP000390">
    <property type="protein sequence ID" value="ABG61883.1"/>
    <property type="molecule type" value="Genomic_DNA"/>
</dbReference>
<dbReference type="STRING" id="266779.Meso_0479"/>
<dbReference type="GO" id="GO:0006865">
    <property type="term" value="P:amino acid transport"/>
    <property type="evidence" value="ECO:0007669"/>
    <property type="project" value="UniProtKB-KW"/>
</dbReference>
<feature type="domain" description="Leucine-binding protein" evidence="6">
    <location>
        <begin position="32"/>
        <end position="372"/>
    </location>
</feature>
<evidence type="ECO:0000256" key="5">
    <source>
        <dbReference type="SAM" id="SignalP"/>
    </source>
</evidence>
<proteinExistence type="inferred from homology"/>
<keyword evidence="2" id="KW-0813">Transport</keyword>
<gene>
    <name evidence="7" type="ordered locus">Meso_0479</name>
</gene>
<dbReference type="InterPro" id="IPR028081">
    <property type="entry name" value="Leu-bd"/>
</dbReference>
<dbReference type="KEGG" id="mes:Meso_0479"/>
<evidence type="ECO:0000256" key="3">
    <source>
        <dbReference type="ARBA" id="ARBA00022729"/>
    </source>
</evidence>
<dbReference type="InterPro" id="IPR028082">
    <property type="entry name" value="Peripla_BP_I"/>
</dbReference>
<keyword evidence="3 5" id="KW-0732">Signal</keyword>
<dbReference type="AlphaFoldDB" id="Q11L42"/>
<dbReference type="PANTHER" id="PTHR47235">
    <property type="entry name" value="BLR6548 PROTEIN"/>
    <property type="match status" value="1"/>
</dbReference>
<protein>
    <submittedName>
        <fullName evidence="7">Amino acid/amide ABC transporter substrate-binding protein, HAAT family</fullName>
    </submittedName>
</protein>
<feature type="signal peptide" evidence="5">
    <location>
        <begin position="1"/>
        <end position="24"/>
    </location>
</feature>
<reference evidence="7" key="1">
    <citation type="submission" date="2006-06" db="EMBL/GenBank/DDBJ databases">
        <title>Complete sequence of chromosome of Chelativorans sp. BNC1.</title>
        <authorList>
            <consortium name="US DOE Joint Genome Institute"/>
            <person name="Copeland A."/>
            <person name="Lucas S."/>
            <person name="Lapidus A."/>
            <person name="Barry K."/>
            <person name="Detter J.C."/>
            <person name="Glavina del Rio T."/>
            <person name="Hammon N."/>
            <person name="Israni S."/>
            <person name="Dalin E."/>
            <person name="Tice H."/>
            <person name="Pitluck S."/>
            <person name="Chertkov O."/>
            <person name="Brettin T."/>
            <person name="Bruce D."/>
            <person name="Han C."/>
            <person name="Tapia R."/>
            <person name="Gilna P."/>
            <person name="Schmutz J."/>
            <person name="Larimer F."/>
            <person name="Land M."/>
            <person name="Hauser L."/>
            <person name="Kyrpides N."/>
            <person name="Mikhailova N."/>
            <person name="Richardson P."/>
        </authorList>
    </citation>
    <scope>NUCLEOTIDE SEQUENCE</scope>
    <source>
        <strain evidence="7">BNC1</strain>
    </source>
</reference>
<evidence type="ECO:0000259" key="6">
    <source>
        <dbReference type="Pfam" id="PF13458"/>
    </source>
</evidence>
<dbReference type="Gene3D" id="3.40.50.2300">
    <property type="match status" value="2"/>
</dbReference>